<dbReference type="PROSITE" id="PS50850">
    <property type="entry name" value="MFS"/>
    <property type="match status" value="1"/>
</dbReference>
<feature type="transmembrane region" description="Helical" evidence="4">
    <location>
        <begin position="254"/>
        <end position="270"/>
    </location>
</feature>
<feature type="transmembrane region" description="Helical" evidence="4">
    <location>
        <begin position="177"/>
        <end position="195"/>
    </location>
</feature>
<dbReference type="PANTHER" id="PTHR23537">
    <property type="match status" value="1"/>
</dbReference>
<evidence type="ECO:0000256" key="1">
    <source>
        <dbReference type="ARBA" id="ARBA00022692"/>
    </source>
</evidence>
<keyword evidence="7" id="KW-1185">Reference proteome</keyword>
<dbReference type="InterPro" id="IPR010645">
    <property type="entry name" value="MFS_4"/>
</dbReference>
<reference evidence="6 7" key="1">
    <citation type="submission" date="2021-11" db="EMBL/GenBank/DDBJ databases">
        <authorList>
            <person name="Liang Q."/>
            <person name="Mou H."/>
            <person name="Liu Z."/>
        </authorList>
    </citation>
    <scope>NUCLEOTIDE SEQUENCE [LARGE SCALE GENOMIC DNA]</scope>
    <source>
        <strain evidence="6 7">CHU3</strain>
    </source>
</reference>
<evidence type="ECO:0000313" key="7">
    <source>
        <dbReference type="Proteomes" id="UP001209701"/>
    </source>
</evidence>
<accession>A0ABT2YEW9</accession>
<feature type="transmembrane region" description="Helical" evidence="4">
    <location>
        <begin position="149"/>
        <end position="171"/>
    </location>
</feature>
<feature type="transmembrane region" description="Helical" evidence="4">
    <location>
        <begin position="370"/>
        <end position="390"/>
    </location>
</feature>
<feature type="transmembrane region" description="Helical" evidence="4">
    <location>
        <begin position="16"/>
        <end position="38"/>
    </location>
</feature>
<evidence type="ECO:0000256" key="3">
    <source>
        <dbReference type="ARBA" id="ARBA00023136"/>
    </source>
</evidence>
<feature type="transmembrane region" description="Helical" evidence="4">
    <location>
        <begin position="340"/>
        <end position="364"/>
    </location>
</feature>
<keyword evidence="2 4" id="KW-1133">Transmembrane helix</keyword>
<dbReference type="InterPro" id="IPR020846">
    <property type="entry name" value="MFS_dom"/>
</dbReference>
<proteinExistence type="predicted"/>
<feature type="transmembrane region" description="Helical" evidence="4">
    <location>
        <begin position="282"/>
        <end position="299"/>
    </location>
</feature>
<organism evidence="6 7">
    <name type="scientific">Roseateles oligotrophus</name>
    <dbReference type="NCBI Taxonomy" id="1769250"/>
    <lineage>
        <taxon>Bacteria</taxon>
        <taxon>Pseudomonadati</taxon>
        <taxon>Pseudomonadota</taxon>
        <taxon>Betaproteobacteria</taxon>
        <taxon>Burkholderiales</taxon>
        <taxon>Sphaerotilaceae</taxon>
        <taxon>Roseateles</taxon>
    </lineage>
</organism>
<keyword evidence="1 4" id="KW-0812">Transmembrane</keyword>
<dbReference type="SUPFAM" id="SSF103473">
    <property type="entry name" value="MFS general substrate transporter"/>
    <property type="match status" value="1"/>
</dbReference>
<feature type="transmembrane region" description="Helical" evidence="4">
    <location>
        <begin position="58"/>
        <end position="77"/>
    </location>
</feature>
<dbReference type="EMBL" id="JAJIRN010000004">
    <property type="protein sequence ID" value="MCV2368594.1"/>
    <property type="molecule type" value="Genomic_DNA"/>
</dbReference>
<protein>
    <submittedName>
        <fullName evidence="6">YbfB/YjiJ family MFS transporter</fullName>
    </submittedName>
</protein>
<dbReference type="Gene3D" id="1.20.1250.20">
    <property type="entry name" value="MFS general substrate transporter like domains"/>
    <property type="match status" value="2"/>
</dbReference>
<feature type="transmembrane region" description="Helical" evidence="4">
    <location>
        <begin position="115"/>
        <end position="137"/>
    </location>
</feature>
<dbReference type="Pfam" id="PF06779">
    <property type="entry name" value="MFS_4"/>
    <property type="match status" value="1"/>
</dbReference>
<comment type="caution">
    <text evidence="6">The sequence shown here is derived from an EMBL/GenBank/DDBJ whole genome shotgun (WGS) entry which is preliminary data.</text>
</comment>
<evidence type="ECO:0000256" key="2">
    <source>
        <dbReference type="ARBA" id="ARBA00022989"/>
    </source>
</evidence>
<keyword evidence="3 4" id="KW-0472">Membrane</keyword>
<evidence type="ECO:0000259" key="5">
    <source>
        <dbReference type="PROSITE" id="PS50850"/>
    </source>
</evidence>
<name>A0ABT2YEW9_9BURK</name>
<evidence type="ECO:0000313" key="6">
    <source>
        <dbReference type="EMBL" id="MCV2368594.1"/>
    </source>
</evidence>
<feature type="transmembrane region" description="Helical" evidence="4">
    <location>
        <begin position="216"/>
        <end position="242"/>
    </location>
</feature>
<sequence length="397" mass="41871">MHSSDLSPTTARPLQAWQVIAGGICGLVLTIGLARFAYTPLLPLMQAQADLSDVAGGWLASINYLGYMSGALLAAWVDDARLRQRLYSAGLVLSLGVTALMGLSGNFWVWALSRYLGGLCGAAGMLLGSGLVLNWLMRNGRRPELGLHFTGLGLGIVVSALGAFAMSGLFLSWAQQWLGFALIGLLFLMPAWAWRPPVPPAALGSQAKPSTTSRRWLGLMMLMYFCAGWGFVISATFTVAIVERQPLLAGQGPWAWALVGLSATPAVFLWDQLARRWGELPALLLAFGLQTVSVLLPAWSNGLAAALAGAFLYGATFIGIVSLTLALVGRRAPDNPGKAMARLTLSYGLAQVCAPALAGAMAQASGSYRGALWITAAVLLVGMGLLLRLWTQGEPGV</sequence>
<gene>
    <name evidence="6" type="ORF">LNV07_10890</name>
</gene>
<dbReference type="RefSeq" id="WP_263571181.1">
    <property type="nucleotide sequence ID" value="NZ_JAJIRN010000004.1"/>
</dbReference>
<feature type="transmembrane region" description="Helical" evidence="4">
    <location>
        <begin position="89"/>
        <end position="109"/>
    </location>
</feature>
<dbReference type="InterPro" id="IPR036259">
    <property type="entry name" value="MFS_trans_sf"/>
</dbReference>
<feature type="transmembrane region" description="Helical" evidence="4">
    <location>
        <begin position="305"/>
        <end position="328"/>
    </location>
</feature>
<feature type="domain" description="Major facilitator superfamily (MFS) profile" evidence="5">
    <location>
        <begin position="18"/>
        <end position="394"/>
    </location>
</feature>
<evidence type="ECO:0000256" key="4">
    <source>
        <dbReference type="SAM" id="Phobius"/>
    </source>
</evidence>
<dbReference type="Proteomes" id="UP001209701">
    <property type="component" value="Unassembled WGS sequence"/>
</dbReference>
<dbReference type="PANTHER" id="PTHR23537:SF1">
    <property type="entry name" value="SUGAR TRANSPORTER"/>
    <property type="match status" value="1"/>
</dbReference>